<comment type="caution">
    <text evidence="1">The sequence shown here is derived from an EMBL/GenBank/DDBJ whole genome shotgun (WGS) entry which is preliminary data.</text>
</comment>
<feature type="non-terminal residue" evidence="1">
    <location>
        <position position="69"/>
    </location>
</feature>
<reference evidence="1" key="1">
    <citation type="journal article" date="2015" name="Nature">
        <title>Complex archaea that bridge the gap between prokaryotes and eukaryotes.</title>
        <authorList>
            <person name="Spang A."/>
            <person name="Saw J.H."/>
            <person name="Jorgensen S.L."/>
            <person name="Zaremba-Niedzwiedzka K."/>
            <person name="Martijn J."/>
            <person name="Lind A.E."/>
            <person name="van Eijk R."/>
            <person name="Schleper C."/>
            <person name="Guy L."/>
            <person name="Ettema T.J."/>
        </authorList>
    </citation>
    <scope>NUCLEOTIDE SEQUENCE</scope>
</reference>
<organism evidence="1">
    <name type="scientific">marine sediment metagenome</name>
    <dbReference type="NCBI Taxonomy" id="412755"/>
    <lineage>
        <taxon>unclassified sequences</taxon>
        <taxon>metagenomes</taxon>
        <taxon>ecological metagenomes</taxon>
    </lineage>
</organism>
<evidence type="ECO:0000313" key="1">
    <source>
        <dbReference type="EMBL" id="KKL15756.1"/>
    </source>
</evidence>
<sequence>MDVYRRLHPINYDVWGESSLQVCYTGRGNMETATRRQALGGAGERSGHHNRSIAAQAFIQQWKIINCGG</sequence>
<accession>A0A0F9DDB6</accession>
<name>A0A0F9DDB6_9ZZZZ</name>
<gene>
    <name evidence="1" type="ORF">LCGC14_2502390</name>
</gene>
<dbReference type="AlphaFoldDB" id="A0A0F9DDB6"/>
<proteinExistence type="predicted"/>
<protein>
    <submittedName>
        <fullName evidence="1">Uncharacterized protein</fullName>
    </submittedName>
</protein>
<dbReference type="EMBL" id="LAZR01039941">
    <property type="protein sequence ID" value="KKL15756.1"/>
    <property type="molecule type" value="Genomic_DNA"/>
</dbReference>